<dbReference type="InterPro" id="IPR002156">
    <property type="entry name" value="RNaseH_domain"/>
</dbReference>
<dbReference type="SUPFAM" id="SSF55658">
    <property type="entry name" value="L9 N-domain-like"/>
    <property type="match status" value="1"/>
</dbReference>
<dbReference type="Gene3D" id="3.30.420.10">
    <property type="entry name" value="Ribonuclease H-like superfamily/Ribonuclease H"/>
    <property type="match status" value="1"/>
</dbReference>
<dbReference type="InterPro" id="IPR009027">
    <property type="entry name" value="Ribosomal_bL9/RNase_H1_N"/>
</dbReference>
<reference evidence="10 11" key="1">
    <citation type="submission" date="2023-08" db="EMBL/GenBank/DDBJ databases">
        <title>A Necator americanus chromosomal reference genome.</title>
        <authorList>
            <person name="Ilik V."/>
            <person name="Petrzelkova K.J."/>
            <person name="Pardy F."/>
            <person name="Fuh T."/>
            <person name="Niatou-Singa F.S."/>
            <person name="Gouil Q."/>
            <person name="Baker L."/>
            <person name="Ritchie M.E."/>
            <person name="Jex A.R."/>
            <person name="Gazzola D."/>
            <person name="Li H."/>
            <person name="Toshio Fujiwara R."/>
            <person name="Zhan B."/>
            <person name="Aroian R.V."/>
            <person name="Pafco B."/>
            <person name="Schwarz E.M."/>
        </authorList>
    </citation>
    <scope>NUCLEOTIDE SEQUENCE [LARGE SCALE GENOMIC DNA]</scope>
    <source>
        <strain evidence="10 11">Aroian</strain>
        <tissue evidence="10">Whole animal</tissue>
    </source>
</reference>
<evidence type="ECO:0000256" key="4">
    <source>
        <dbReference type="ARBA" id="ARBA00022722"/>
    </source>
</evidence>
<keyword evidence="4" id="KW-0540">Nuclease</keyword>
<evidence type="ECO:0000313" key="10">
    <source>
        <dbReference type="EMBL" id="KAK6734816.1"/>
    </source>
</evidence>
<gene>
    <name evidence="10" type="primary">Necator_chrII.g5961</name>
    <name evidence="10" type="ORF">RB195_018168</name>
</gene>
<protein>
    <recommendedName>
        <fullName evidence="3">ribonuclease H</fullName>
        <ecNumber evidence="3">3.1.26.4</ecNumber>
    </recommendedName>
</protein>
<comment type="similarity">
    <text evidence="2">Belongs to the RNase H family.</text>
</comment>
<name>A0ABR1CC47_NECAM</name>
<dbReference type="Pfam" id="PF00075">
    <property type="entry name" value="RNase_H"/>
    <property type="match status" value="1"/>
</dbReference>
<dbReference type="InterPro" id="IPR011320">
    <property type="entry name" value="RNase_H1_N"/>
</dbReference>
<keyword evidence="6" id="KW-0255">Endonuclease</keyword>
<evidence type="ECO:0000256" key="5">
    <source>
        <dbReference type="ARBA" id="ARBA00022723"/>
    </source>
</evidence>
<comment type="catalytic activity">
    <reaction evidence="1">
        <text>Endonucleolytic cleavage to 5'-phosphomonoester.</text>
        <dbReference type="EC" id="3.1.26.4"/>
    </reaction>
</comment>
<evidence type="ECO:0000256" key="2">
    <source>
        <dbReference type="ARBA" id="ARBA00005300"/>
    </source>
</evidence>
<dbReference type="Pfam" id="PF01693">
    <property type="entry name" value="Cauli_VI"/>
    <property type="match status" value="1"/>
</dbReference>
<evidence type="ECO:0000256" key="1">
    <source>
        <dbReference type="ARBA" id="ARBA00000077"/>
    </source>
</evidence>
<dbReference type="InterPro" id="IPR012337">
    <property type="entry name" value="RNaseH-like_sf"/>
</dbReference>
<accession>A0ABR1CC47</accession>
<dbReference type="InterPro" id="IPR050092">
    <property type="entry name" value="RNase_H"/>
</dbReference>
<dbReference type="InterPro" id="IPR037056">
    <property type="entry name" value="RNase_H1_N_sf"/>
</dbReference>
<dbReference type="InterPro" id="IPR036397">
    <property type="entry name" value="RNaseH_sf"/>
</dbReference>
<evidence type="ECO:0000259" key="9">
    <source>
        <dbReference type="Pfam" id="PF01693"/>
    </source>
</evidence>
<sequence>MAKSGFYAVAKGRKVGIYTTWDQCRVQVDGYPQASDEAIWEDAPVVYTDGACSGNGQNSAKVKFEYVPGHSGVDGNEAADELARRGAEMYRD</sequence>
<comment type="caution">
    <text evidence="10">The sequence shown here is derived from an EMBL/GenBank/DDBJ whole genome shotgun (WGS) entry which is preliminary data.</text>
</comment>
<organism evidence="10 11">
    <name type="scientific">Necator americanus</name>
    <name type="common">Human hookworm</name>
    <dbReference type="NCBI Taxonomy" id="51031"/>
    <lineage>
        <taxon>Eukaryota</taxon>
        <taxon>Metazoa</taxon>
        <taxon>Ecdysozoa</taxon>
        <taxon>Nematoda</taxon>
        <taxon>Chromadorea</taxon>
        <taxon>Rhabditida</taxon>
        <taxon>Rhabditina</taxon>
        <taxon>Rhabditomorpha</taxon>
        <taxon>Strongyloidea</taxon>
        <taxon>Ancylostomatidae</taxon>
        <taxon>Bunostominae</taxon>
        <taxon>Necator</taxon>
    </lineage>
</organism>
<evidence type="ECO:0000256" key="7">
    <source>
        <dbReference type="ARBA" id="ARBA00022801"/>
    </source>
</evidence>
<evidence type="ECO:0000313" key="11">
    <source>
        <dbReference type="Proteomes" id="UP001303046"/>
    </source>
</evidence>
<dbReference type="EC" id="3.1.26.4" evidence="3"/>
<keyword evidence="7" id="KW-0378">Hydrolase</keyword>
<dbReference type="Proteomes" id="UP001303046">
    <property type="component" value="Unassembled WGS sequence"/>
</dbReference>
<evidence type="ECO:0000256" key="6">
    <source>
        <dbReference type="ARBA" id="ARBA00022759"/>
    </source>
</evidence>
<evidence type="ECO:0000256" key="3">
    <source>
        <dbReference type="ARBA" id="ARBA00012180"/>
    </source>
</evidence>
<feature type="domain" description="Ribonuclease H1 N-terminal" evidence="9">
    <location>
        <begin position="6"/>
        <end position="34"/>
    </location>
</feature>
<dbReference type="PANTHER" id="PTHR10642:SF26">
    <property type="entry name" value="RIBONUCLEASE H1"/>
    <property type="match status" value="1"/>
</dbReference>
<dbReference type="Gene3D" id="3.40.970.10">
    <property type="entry name" value="Ribonuclease H1, N-terminal domain"/>
    <property type="match status" value="1"/>
</dbReference>
<evidence type="ECO:0000259" key="8">
    <source>
        <dbReference type="Pfam" id="PF00075"/>
    </source>
</evidence>
<feature type="domain" description="RNase H type-1" evidence="8">
    <location>
        <begin position="59"/>
        <end position="87"/>
    </location>
</feature>
<dbReference type="EMBL" id="JAVFWL010000002">
    <property type="protein sequence ID" value="KAK6734816.1"/>
    <property type="molecule type" value="Genomic_DNA"/>
</dbReference>
<dbReference type="PANTHER" id="PTHR10642">
    <property type="entry name" value="RIBONUCLEASE H1"/>
    <property type="match status" value="1"/>
</dbReference>
<dbReference type="SUPFAM" id="SSF53098">
    <property type="entry name" value="Ribonuclease H-like"/>
    <property type="match status" value="1"/>
</dbReference>
<proteinExistence type="inferred from homology"/>
<keyword evidence="5" id="KW-0479">Metal-binding</keyword>
<keyword evidence="11" id="KW-1185">Reference proteome</keyword>